<dbReference type="EMBL" id="CAKOGP040000180">
    <property type="protein sequence ID" value="CAJ1931756.1"/>
    <property type="molecule type" value="Genomic_DNA"/>
</dbReference>
<feature type="compositionally biased region" description="Low complexity" evidence="5">
    <location>
        <begin position="94"/>
        <end position="108"/>
    </location>
</feature>
<evidence type="ECO:0000313" key="7">
    <source>
        <dbReference type="EMBL" id="CAJ1931756.1"/>
    </source>
</evidence>
<evidence type="ECO:0000256" key="2">
    <source>
        <dbReference type="ARBA" id="ARBA00023155"/>
    </source>
</evidence>
<comment type="caution">
    <text evidence="7">The sequence shown here is derived from an EMBL/GenBank/DDBJ whole genome shotgun (WGS) entry which is preliminary data.</text>
</comment>
<dbReference type="Pfam" id="PF05920">
    <property type="entry name" value="Homeobox_KN"/>
    <property type="match status" value="1"/>
</dbReference>
<dbReference type="SUPFAM" id="SSF46689">
    <property type="entry name" value="Homeodomain-like"/>
    <property type="match status" value="1"/>
</dbReference>
<sequence length="246" mass="27416">MTIEPRPEPTKSQGRGRSNSLPSSVVDYLKAWLMSPEHINHPYPTEQEKAQMVADTGIELKRLNNWFVNNRIRYWKPRMEALQRQKRDGGKAGNPVTNAKNAPTTNKTSNLHHVSSSNSITDLQLEAQTLPPPEAQVPSSASSFVGIVSDASTSSTEGSEDGTLSDVLSAIKTIQVRQTKNPPKHKSRNPLKRKREEYAVVESSPRSKYSNKNIRLWRNVCESSSHHEALPSLDEAACLFGFSIDQ</sequence>
<dbReference type="InterPro" id="IPR001356">
    <property type="entry name" value="HD"/>
</dbReference>
<dbReference type="PROSITE" id="PS00027">
    <property type="entry name" value="HOMEOBOX_1"/>
    <property type="match status" value="1"/>
</dbReference>
<dbReference type="Gene3D" id="1.10.10.60">
    <property type="entry name" value="Homeodomain-like"/>
    <property type="match status" value="1"/>
</dbReference>
<dbReference type="GO" id="GO:0000981">
    <property type="term" value="F:DNA-binding transcription factor activity, RNA polymerase II-specific"/>
    <property type="evidence" value="ECO:0007669"/>
    <property type="project" value="InterPro"/>
</dbReference>
<dbReference type="GO" id="GO:0005634">
    <property type="term" value="C:nucleus"/>
    <property type="evidence" value="ECO:0007669"/>
    <property type="project" value="UniProtKB-SubCell"/>
</dbReference>
<dbReference type="GO" id="GO:0003677">
    <property type="term" value="F:DNA binding"/>
    <property type="evidence" value="ECO:0007669"/>
    <property type="project" value="UniProtKB-UniRule"/>
</dbReference>
<feature type="compositionally biased region" description="Basic residues" evidence="5">
    <location>
        <begin position="182"/>
        <end position="193"/>
    </location>
</feature>
<keyword evidence="2 4" id="KW-0371">Homeobox</keyword>
<dbReference type="SMART" id="SM00389">
    <property type="entry name" value="HOX"/>
    <property type="match status" value="1"/>
</dbReference>
<evidence type="ECO:0000313" key="8">
    <source>
        <dbReference type="Proteomes" id="UP001295423"/>
    </source>
</evidence>
<feature type="domain" description="Homeobox" evidence="6">
    <location>
        <begin position="12"/>
        <end position="77"/>
    </location>
</feature>
<organism evidence="7 8">
    <name type="scientific">Cylindrotheca closterium</name>
    <dbReference type="NCBI Taxonomy" id="2856"/>
    <lineage>
        <taxon>Eukaryota</taxon>
        <taxon>Sar</taxon>
        <taxon>Stramenopiles</taxon>
        <taxon>Ochrophyta</taxon>
        <taxon>Bacillariophyta</taxon>
        <taxon>Bacillariophyceae</taxon>
        <taxon>Bacillariophycidae</taxon>
        <taxon>Bacillariales</taxon>
        <taxon>Bacillariaceae</taxon>
        <taxon>Cylindrotheca</taxon>
    </lineage>
</organism>
<evidence type="ECO:0000256" key="1">
    <source>
        <dbReference type="ARBA" id="ARBA00023125"/>
    </source>
</evidence>
<dbReference type="InterPro" id="IPR050224">
    <property type="entry name" value="TALE_homeobox"/>
</dbReference>
<proteinExistence type="predicted"/>
<dbReference type="Proteomes" id="UP001295423">
    <property type="component" value="Unassembled WGS sequence"/>
</dbReference>
<evidence type="ECO:0000256" key="4">
    <source>
        <dbReference type="PROSITE-ProRule" id="PRU00108"/>
    </source>
</evidence>
<gene>
    <name evidence="7" type="ORF">CYCCA115_LOCUS2529</name>
</gene>
<keyword evidence="1 4" id="KW-0238">DNA-binding</keyword>
<reference evidence="7" key="1">
    <citation type="submission" date="2023-08" db="EMBL/GenBank/DDBJ databases">
        <authorList>
            <person name="Audoor S."/>
            <person name="Bilcke G."/>
        </authorList>
    </citation>
    <scope>NUCLEOTIDE SEQUENCE</scope>
</reference>
<evidence type="ECO:0000259" key="6">
    <source>
        <dbReference type="PROSITE" id="PS50071"/>
    </source>
</evidence>
<dbReference type="InterPro" id="IPR008422">
    <property type="entry name" value="KN_HD"/>
</dbReference>
<dbReference type="PANTHER" id="PTHR11850">
    <property type="entry name" value="HOMEOBOX PROTEIN TRANSCRIPTION FACTORS"/>
    <property type="match status" value="1"/>
</dbReference>
<feature type="region of interest" description="Disordered" evidence="5">
    <location>
        <begin position="175"/>
        <end position="204"/>
    </location>
</feature>
<comment type="subcellular location">
    <subcellularLocation>
        <location evidence="4">Nucleus</location>
    </subcellularLocation>
</comment>
<feature type="compositionally biased region" description="Polar residues" evidence="5">
    <location>
        <begin position="10"/>
        <end position="22"/>
    </location>
</feature>
<evidence type="ECO:0000256" key="3">
    <source>
        <dbReference type="ARBA" id="ARBA00023242"/>
    </source>
</evidence>
<name>A0AAD2FCQ0_9STRA</name>
<dbReference type="InterPro" id="IPR017970">
    <property type="entry name" value="Homeobox_CS"/>
</dbReference>
<evidence type="ECO:0000256" key="5">
    <source>
        <dbReference type="SAM" id="MobiDB-lite"/>
    </source>
</evidence>
<dbReference type="AlphaFoldDB" id="A0AAD2FCQ0"/>
<dbReference type="InterPro" id="IPR009057">
    <property type="entry name" value="Homeodomain-like_sf"/>
</dbReference>
<dbReference type="CDD" id="cd00086">
    <property type="entry name" value="homeodomain"/>
    <property type="match status" value="1"/>
</dbReference>
<protein>
    <recommendedName>
        <fullName evidence="6">Homeobox domain-containing protein</fullName>
    </recommendedName>
</protein>
<feature type="region of interest" description="Disordered" evidence="5">
    <location>
        <begin position="1"/>
        <end position="22"/>
    </location>
</feature>
<dbReference type="PROSITE" id="PS50071">
    <property type="entry name" value="HOMEOBOX_2"/>
    <property type="match status" value="1"/>
</dbReference>
<feature type="region of interest" description="Disordered" evidence="5">
    <location>
        <begin position="84"/>
        <end position="117"/>
    </location>
</feature>
<keyword evidence="8" id="KW-1185">Reference proteome</keyword>
<feature type="DNA-binding region" description="Homeobox" evidence="4">
    <location>
        <begin position="14"/>
        <end position="78"/>
    </location>
</feature>
<accession>A0AAD2FCQ0</accession>
<keyword evidence="3 4" id="KW-0539">Nucleus</keyword>